<feature type="compositionally biased region" description="Polar residues" evidence="1">
    <location>
        <begin position="186"/>
        <end position="198"/>
    </location>
</feature>
<accession>A0AAD7ADZ8</accession>
<gene>
    <name evidence="2" type="ORF">DFH08DRAFT_802487</name>
</gene>
<protein>
    <submittedName>
        <fullName evidence="2">Uncharacterized protein</fullName>
    </submittedName>
</protein>
<comment type="caution">
    <text evidence="2">The sequence shown here is derived from an EMBL/GenBank/DDBJ whole genome shotgun (WGS) entry which is preliminary data.</text>
</comment>
<organism evidence="2 3">
    <name type="scientific">Mycena albidolilacea</name>
    <dbReference type="NCBI Taxonomy" id="1033008"/>
    <lineage>
        <taxon>Eukaryota</taxon>
        <taxon>Fungi</taxon>
        <taxon>Dikarya</taxon>
        <taxon>Basidiomycota</taxon>
        <taxon>Agaricomycotina</taxon>
        <taxon>Agaricomycetes</taxon>
        <taxon>Agaricomycetidae</taxon>
        <taxon>Agaricales</taxon>
        <taxon>Marasmiineae</taxon>
        <taxon>Mycenaceae</taxon>
        <taxon>Mycena</taxon>
    </lineage>
</organism>
<evidence type="ECO:0000313" key="3">
    <source>
        <dbReference type="Proteomes" id="UP001218218"/>
    </source>
</evidence>
<dbReference type="EMBL" id="JARIHO010000008">
    <property type="protein sequence ID" value="KAJ7356441.1"/>
    <property type="molecule type" value="Genomic_DNA"/>
</dbReference>
<feature type="region of interest" description="Disordered" evidence="1">
    <location>
        <begin position="169"/>
        <end position="198"/>
    </location>
</feature>
<sequence length="432" mass="47436">MFTSCGRRFKWILPFFEHGWTCLKPSQAIPPDAIKLGGDMACDNEHGETIVTETQKDIYEYIFRWKISMFGAISTGSTSSDLPVPPMLAFECNHTISSQTSDLQLLGTAAGVPTLHCHPNSPKKSLGGYEQENEHKLHLEANHLALSCEQQTVSTERWITSNQRCNLKHAPSQATRRSTPIAAQDIQPSLSEKSLSSQVEKPTSDIQLINVDDGVGGKVVITLIKKRGSMGNKCGEISEILTVGRFGDSLDAGALVVMRSSCRLHRDFATKEASVSMQSGSRYDSDISRERRAGTMNVPRYPGIGTLLLSVKDRKDGSVMLGTSSVPSAPAGPSSQRTRFGRCLIKKTFVAEASSSESSSSCNSRLRRRGIEPLIAGRRDSESWHFRRNRGKAGRKLWATGVDRQEVDKDLGGDFIGQGQNRIFVAVEPLQH</sequence>
<keyword evidence="3" id="KW-1185">Reference proteome</keyword>
<name>A0AAD7ADZ8_9AGAR</name>
<evidence type="ECO:0000256" key="1">
    <source>
        <dbReference type="SAM" id="MobiDB-lite"/>
    </source>
</evidence>
<evidence type="ECO:0000313" key="2">
    <source>
        <dbReference type="EMBL" id="KAJ7356441.1"/>
    </source>
</evidence>
<dbReference type="AlphaFoldDB" id="A0AAD7ADZ8"/>
<proteinExistence type="predicted"/>
<reference evidence="2" key="1">
    <citation type="submission" date="2023-03" db="EMBL/GenBank/DDBJ databases">
        <title>Massive genome expansion in bonnet fungi (Mycena s.s.) driven by repeated elements and novel gene families across ecological guilds.</title>
        <authorList>
            <consortium name="Lawrence Berkeley National Laboratory"/>
            <person name="Harder C.B."/>
            <person name="Miyauchi S."/>
            <person name="Viragh M."/>
            <person name="Kuo A."/>
            <person name="Thoen E."/>
            <person name="Andreopoulos B."/>
            <person name="Lu D."/>
            <person name="Skrede I."/>
            <person name="Drula E."/>
            <person name="Henrissat B."/>
            <person name="Morin E."/>
            <person name="Kohler A."/>
            <person name="Barry K."/>
            <person name="LaButti K."/>
            <person name="Morin E."/>
            <person name="Salamov A."/>
            <person name="Lipzen A."/>
            <person name="Mereny Z."/>
            <person name="Hegedus B."/>
            <person name="Baldrian P."/>
            <person name="Stursova M."/>
            <person name="Weitz H."/>
            <person name="Taylor A."/>
            <person name="Grigoriev I.V."/>
            <person name="Nagy L.G."/>
            <person name="Martin F."/>
            <person name="Kauserud H."/>
        </authorList>
    </citation>
    <scope>NUCLEOTIDE SEQUENCE</scope>
    <source>
        <strain evidence="2">CBHHK002</strain>
    </source>
</reference>
<dbReference type="Proteomes" id="UP001218218">
    <property type="component" value="Unassembled WGS sequence"/>
</dbReference>